<dbReference type="SUPFAM" id="SSF52540">
    <property type="entry name" value="P-loop containing nucleoside triphosphate hydrolases"/>
    <property type="match status" value="1"/>
</dbReference>
<reference evidence="9 10" key="1">
    <citation type="journal article" date="2010" name="Stand. Genomic Sci.">
        <title>Complete genome sequence of Desulfarculus baarsii type strain (2st14).</title>
        <authorList>
            <person name="Sun H."/>
            <person name="Spring S."/>
            <person name="Lapidus A."/>
            <person name="Davenport K."/>
            <person name="Del Rio T.G."/>
            <person name="Tice H."/>
            <person name="Nolan M."/>
            <person name="Copeland A."/>
            <person name="Cheng J.F."/>
            <person name="Lucas S."/>
            <person name="Tapia R."/>
            <person name="Goodwin L."/>
            <person name="Pitluck S."/>
            <person name="Ivanova N."/>
            <person name="Pagani I."/>
            <person name="Mavromatis K."/>
            <person name="Ovchinnikova G."/>
            <person name="Pati A."/>
            <person name="Chen A."/>
            <person name="Palaniappan K."/>
            <person name="Hauser L."/>
            <person name="Chang Y.J."/>
            <person name="Jeffries C.D."/>
            <person name="Detter J.C."/>
            <person name="Han C."/>
            <person name="Rohde M."/>
            <person name="Brambilla E."/>
            <person name="Goker M."/>
            <person name="Woyke T."/>
            <person name="Bristow J."/>
            <person name="Eisen J.A."/>
            <person name="Markowitz V."/>
            <person name="Hugenholtz P."/>
            <person name="Kyrpides N.C."/>
            <person name="Klenk H.P."/>
            <person name="Land M."/>
        </authorList>
    </citation>
    <scope>NUCLEOTIDE SEQUENCE [LARGE SCALE GENOMIC DNA]</scope>
    <source>
        <strain evidence="10">ATCC 33931 / DSM 2075 / LMG 7858 / VKM B-1802 / 2st14</strain>
    </source>
</reference>
<keyword evidence="5" id="KW-0547">Nucleotide-binding</keyword>
<evidence type="ECO:0000313" key="9">
    <source>
        <dbReference type="EMBL" id="ADK85034.1"/>
    </source>
</evidence>
<dbReference type="Pfam" id="PF00005">
    <property type="entry name" value="ABC_tran"/>
    <property type="match status" value="1"/>
</dbReference>
<keyword evidence="10" id="KW-1185">Reference proteome</keyword>
<dbReference type="CDD" id="cd03257">
    <property type="entry name" value="ABC_NikE_OppD_transporters"/>
    <property type="match status" value="1"/>
</dbReference>
<dbReference type="InterPro" id="IPR017871">
    <property type="entry name" value="ABC_transporter-like_CS"/>
</dbReference>
<dbReference type="PROSITE" id="PS00211">
    <property type="entry name" value="ABC_TRANSPORTER_1"/>
    <property type="match status" value="1"/>
</dbReference>
<dbReference type="PANTHER" id="PTHR43297">
    <property type="entry name" value="OLIGOPEPTIDE TRANSPORT ATP-BINDING PROTEIN APPD"/>
    <property type="match status" value="1"/>
</dbReference>
<gene>
    <name evidence="9" type="ordered locus">Deba_1666</name>
</gene>
<evidence type="ECO:0000256" key="3">
    <source>
        <dbReference type="ARBA" id="ARBA00022448"/>
    </source>
</evidence>
<evidence type="ECO:0000259" key="8">
    <source>
        <dbReference type="PROSITE" id="PS50893"/>
    </source>
</evidence>
<protein>
    <submittedName>
        <fullName evidence="9">ABC transporter related protein</fullName>
    </submittedName>
</protein>
<evidence type="ECO:0000256" key="7">
    <source>
        <dbReference type="ARBA" id="ARBA00023136"/>
    </source>
</evidence>
<evidence type="ECO:0000256" key="5">
    <source>
        <dbReference type="ARBA" id="ARBA00022741"/>
    </source>
</evidence>
<comment type="subcellular location">
    <subcellularLocation>
        <location evidence="1">Cell inner membrane</location>
        <topology evidence="1">Peripheral membrane protein</topology>
    </subcellularLocation>
</comment>
<comment type="similarity">
    <text evidence="2">Belongs to the ABC transporter superfamily.</text>
</comment>
<dbReference type="OrthoDB" id="9809450at2"/>
<evidence type="ECO:0000256" key="2">
    <source>
        <dbReference type="ARBA" id="ARBA00005417"/>
    </source>
</evidence>
<dbReference type="Gene3D" id="3.40.50.300">
    <property type="entry name" value="P-loop containing nucleotide triphosphate hydrolases"/>
    <property type="match status" value="1"/>
</dbReference>
<dbReference type="PANTHER" id="PTHR43297:SF2">
    <property type="entry name" value="DIPEPTIDE TRANSPORT ATP-BINDING PROTEIN DPPD"/>
    <property type="match status" value="1"/>
</dbReference>
<dbReference type="InterPro" id="IPR003439">
    <property type="entry name" value="ABC_transporter-like_ATP-bd"/>
</dbReference>
<dbReference type="KEGG" id="dbr:Deba_1666"/>
<dbReference type="Proteomes" id="UP000009047">
    <property type="component" value="Chromosome"/>
</dbReference>
<accession>E1QHJ1</accession>
<dbReference type="InterPro" id="IPR050388">
    <property type="entry name" value="ABC_Ni/Peptide_Import"/>
</dbReference>
<evidence type="ECO:0000256" key="1">
    <source>
        <dbReference type="ARBA" id="ARBA00004417"/>
    </source>
</evidence>
<dbReference type="InterPro" id="IPR027417">
    <property type="entry name" value="P-loop_NTPase"/>
</dbReference>
<dbReference type="GO" id="GO:0016887">
    <property type="term" value="F:ATP hydrolysis activity"/>
    <property type="evidence" value="ECO:0007669"/>
    <property type="project" value="InterPro"/>
</dbReference>
<keyword evidence="6" id="KW-0067">ATP-binding</keyword>
<evidence type="ECO:0000313" key="10">
    <source>
        <dbReference type="Proteomes" id="UP000009047"/>
    </source>
</evidence>
<dbReference type="AlphaFoldDB" id="E1QHJ1"/>
<dbReference type="EMBL" id="CP002085">
    <property type="protein sequence ID" value="ADK85034.1"/>
    <property type="molecule type" value="Genomic_DNA"/>
</dbReference>
<organism evidence="9 10">
    <name type="scientific">Desulfarculus baarsii (strain ATCC 33931 / DSM 2075 / LMG 7858 / VKM B-1802 / 2st14)</name>
    <dbReference type="NCBI Taxonomy" id="644282"/>
    <lineage>
        <taxon>Bacteria</taxon>
        <taxon>Pseudomonadati</taxon>
        <taxon>Thermodesulfobacteriota</taxon>
        <taxon>Desulfarculia</taxon>
        <taxon>Desulfarculales</taxon>
        <taxon>Desulfarculaceae</taxon>
        <taxon>Desulfarculus</taxon>
    </lineage>
</organism>
<name>E1QHJ1_DESB2</name>
<dbReference type="InterPro" id="IPR003593">
    <property type="entry name" value="AAA+_ATPase"/>
</dbReference>
<dbReference type="STRING" id="644282.Deba_1666"/>
<evidence type="ECO:0000256" key="4">
    <source>
        <dbReference type="ARBA" id="ARBA00022475"/>
    </source>
</evidence>
<dbReference type="PROSITE" id="PS50893">
    <property type="entry name" value="ABC_TRANSPORTER_2"/>
    <property type="match status" value="1"/>
</dbReference>
<feature type="domain" description="ABC transporter" evidence="8">
    <location>
        <begin position="3"/>
        <end position="248"/>
    </location>
</feature>
<keyword evidence="7" id="KW-0472">Membrane</keyword>
<dbReference type="eggNOG" id="COG0444">
    <property type="taxonomic scope" value="Bacteria"/>
</dbReference>
<dbReference type="HOGENOM" id="CLU_000604_1_23_7"/>
<dbReference type="GO" id="GO:0005524">
    <property type="term" value="F:ATP binding"/>
    <property type="evidence" value="ECO:0007669"/>
    <property type="project" value="UniProtKB-KW"/>
</dbReference>
<sequence length="259" mass="27292">MGVTVRGLCVEGPGGAPLVRGVDLRVEPTEILGLVGPSGAGKSLVAAAMAGLIPPPALARAGRMDFDGRTLNMTDPRQWRGLRGRGVFLLMQSSAAALDPTMTIGRQVAEALSANGVMAPKQARDATGGLLAQVGLEPGLQRAYPHQLSGGMRQRVQLAMALGLRPRLLIADEPTTGLDPIMQAEILRLLRLMNARHGSAMMLISHDWRVIAAMAARVAVMERGAIVESGPTAQLMASPRHPTTRLAMAALRELEAARA</sequence>
<dbReference type="RefSeq" id="WP_013258487.1">
    <property type="nucleotide sequence ID" value="NC_014365.1"/>
</dbReference>
<evidence type="ECO:0000256" key="6">
    <source>
        <dbReference type="ARBA" id="ARBA00022840"/>
    </source>
</evidence>
<proteinExistence type="inferred from homology"/>
<dbReference type="SMART" id="SM00382">
    <property type="entry name" value="AAA"/>
    <property type="match status" value="1"/>
</dbReference>
<dbReference type="GO" id="GO:0005886">
    <property type="term" value="C:plasma membrane"/>
    <property type="evidence" value="ECO:0007669"/>
    <property type="project" value="UniProtKB-SubCell"/>
</dbReference>
<keyword evidence="4" id="KW-1003">Cell membrane</keyword>
<keyword evidence="3" id="KW-0813">Transport</keyword>